<feature type="non-terminal residue" evidence="18">
    <location>
        <position position="355"/>
    </location>
</feature>
<evidence type="ECO:0000256" key="14">
    <source>
        <dbReference type="SAM" id="Phobius"/>
    </source>
</evidence>
<dbReference type="PANTHER" id="PTHR24369:SF210">
    <property type="entry name" value="CHAOPTIN-RELATED"/>
    <property type="match status" value="1"/>
</dbReference>
<evidence type="ECO:0000256" key="8">
    <source>
        <dbReference type="ARBA" id="ARBA00022989"/>
    </source>
</evidence>
<dbReference type="AlphaFoldDB" id="A0A8J7NKI2"/>
<dbReference type="GO" id="GO:0005886">
    <property type="term" value="C:plasma membrane"/>
    <property type="evidence" value="ECO:0007669"/>
    <property type="project" value="UniProtKB-SubCell"/>
</dbReference>
<keyword evidence="8 14" id="KW-1133">Transmembrane helix</keyword>
<evidence type="ECO:0000256" key="3">
    <source>
        <dbReference type="ARBA" id="ARBA00022475"/>
    </source>
</evidence>
<organism evidence="18 19">
    <name type="scientific">Atractosteus spatula</name>
    <name type="common">Alligator gar</name>
    <name type="synonym">Lepisosteus spatula</name>
    <dbReference type="NCBI Taxonomy" id="7917"/>
    <lineage>
        <taxon>Eukaryota</taxon>
        <taxon>Metazoa</taxon>
        <taxon>Chordata</taxon>
        <taxon>Craniata</taxon>
        <taxon>Vertebrata</taxon>
        <taxon>Euteleostomi</taxon>
        <taxon>Actinopterygii</taxon>
        <taxon>Neopterygii</taxon>
        <taxon>Holostei</taxon>
        <taxon>Semionotiformes</taxon>
        <taxon>Lepisosteidae</taxon>
        <taxon>Atractosteus</taxon>
    </lineage>
</organism>
<dbReference type="SMART" id="SM00369">
    <property type="entry name" value="LRR_TYP"/>
    <property type="match status" value="5"/>
</dbReference>
<feature type="domain" description="LRRCT" evidence="17">
    <location>
        <begin position="186"/>
        <end position="239"/>
    </location>
</feature>
<dbReference type="PROSITE" id="PS51450">
    <property type="entry name" value="LRR"/>
    <property type="match status" value="2"/>
</dbReference>
<dbReference type="SMART" id="SM00013">
    <property type="entry name" value="LRRNT"/>
    <property type="match status" value="1"/>
</dbReference>
<dbReference type="Pfam" id="PF13855">
    <property type="entry name" value="LRR_8"/>
    <property type="match status" value="1"/>
</dbReference>
<dbReference type="GO" id="GO:0071805">
    <property type="term" value="P:potassium ion transmembrane transport"/>
    <property type="evidence" value="ECO:0007669"/>
    <property type="project" value="UniProtKB-ARBA"/>
</dbReference>
<keyword evidence="4" id="KW-0433">Leucine-rich repeat</keyword>
<keyword evidence="12" id="KW-0407">Ion channel</keyword>
<feature type="transmembrane region" description="Helical" evidence="14">
    <location>
        <begin position="290"/>
        <end position="321"/>
    </location>
</feature>
<evidence type="ECO:0000256" key="6">
    <source>
        <dbReference type="ARBA" id="ARBA00022729"/>
    </source>
</evidence>
<keyword evidence="19" id="KW-1185">Reference proteome</keyword>
<evidence type="ECO:0000313" key="18">
    <source>
        <dbReference type="EMBL" id="MBN3315449.1"/>
    </source>
</evidence>
<accession>A0A8J7NKI2</accession>
<dbReference type="Gene3D" id="3.80.10.10">
    <property type="entry name" value="Ribonuclease Inhibitor"/>
    <property type="match status" value="2"/>
</dbReference>
<evidence type="ECO:0000256" key="7">
    <source>
        <dbReference type="ARBA" id="ARBA00022737"/>
    </source>
</evidence>
<evidence type="ECO:0000256" key="15">
    <source>
        <dbReference type="SAM" id="SignalP"/>
    </source>
</evidence>
<feature type="compositionally biased region" description="Basic and acidic residues" evidence="13">
    <location>
        <begin position="264"/>
        <end position="280"/>
    </location>
</feature>
<dbReference type="InterPro" id="IPR050541">
    <property type="entry name" value="LRR_TM_domain-containing"/>
</dbReference>
<feature type="region of interest" description="Disordered" evidence="13">
    <location>
        <begin position="261"/>
        <end position="281"/>
    </location>
</feature>
<keyword evidence="10 14" id="KW-0472">Membrane</keyword>
<protein>
    <submittedName>
        <fullName evidence="18">LRTM1 protein</fullName>
    </submittedName>
</protein>
<sequence>MYVFFPPAECITFTLIGILLIHRVSGCPRECVCNPKARTVDCRDRGLYDIPRNLQVDTRELYLQNNRIRGLSSMAFRETPLLKILDLANNSISSMSASTFQGLHGLLVLNLANNSIREIDKRLFSPIKTLSELNLSYNHISSLPRTLADSINNLTWLSVRHNRLQRLDRTLLVSLTKLQVLFFHNNPWKCDCQVIGLKLWLETFLFKGGTIDDIKCAQPENLREKDLRKIPYEMFQTCPWTNYNYLFANIHHLESGHQISRLHSPGDRGSESLPECEPKQRPRPVNLRHAIATVVITGVVCGIVCLMMLAAAIYGCAYAAIMAKYQRDLKKVEQVAEAREPGRPEEKEPLDGSLA</sequence>
<evidence type="ECO:0000256" key="5">
    <source>
        <dbReference type="ARBA" id="ARBA00022692"/>
    </source>
</evidence>
<dbReference type="Pfam" id="PF01462">
    <property type="entry name" value="LRRNT"/>
    <property type="match status" value="1"/>
</dbReference>
<keyword evidence="3" id="KW-1003">Cell membrane</keyword>
<feature type="domain" description="LRRNT" evidence="16">
    <location>
        <begin position="26"/>
        <end position="60"/>
    </location>
</feature>
<evidence type="ECO:0000313" key="19">
    <source>
        <dbReference type="Proteomes" id="UP000736164"/>
    </source>
</evidence>
<dbReference type="InterPro" id="IPR032675">
    <property type="entry name" value="LRR_dom_sf"/>
</dbReference>
<evidence type="ECO:0000256" key="12">
    <source>
        <dbReference type="ARBA" id="ARBA00023303"/>
    </source>
</evidence>
<dbReference type="InterPro" id="IPR003591">
    <property type="entry name" value="Leu-rich_rpt_typical-subtyp"/>
</dbReference>
<keyword evidence="2" id="KW-0813">Transport</keyword>
<dbReference type="Proteomes" id="UP000736164">
    <property type="component" value="Unassembled WGS sequence"/>
</dbReference>
<evidence type="ECO:0000259" key="16">
    <source>
        <dbReference type="SMART" id="SM00013"/>
    </source>
</evidence>
<evidence type="ECO:0000256" key="2">
    <source>
        <dbReference type="ARBA" id="ARBA00022448"/>
    </source>
</evidence>
<keyword evidence="11" id="KW-1015">Disulfide bond</keyword>
<feature type="region of interest" description="Disordered" evidence="13">
    <location>
        <begin position="336"/>
        <end position="355"/>
    </location>
</feature>
<keyword evidence="6 15" id="KW-0732">Signal</keyword>
<dbReference type="InterPro" id="IPR000483">
    <property type="entry name" value="Cys-rich_flank_reg_C"/>
</dbReference>
<dbReference type="InterPro" id="IPR000372">
    <property type="entry name" value="LRRNT"/>
</dbReference>
<comment type="caution">
    <text evidence="18">The sequence shown here is derived from an EMBL/GenBank/DDBJ whole genome shotgun (WGS) entry which is preliminary data.</text>
</comment>
<feature type="chain" id="PRO_5035311242" evidence="15">
    <location>
        <begin position="27"/>
        <end position="355"/>
    </location>
</feature>
<dbReference type="SMART" id="SM00082">
    <property type="entry name" value="LRRCT"/>
    <property type="match status" value="1"/>
</dbReference>
<dbReference type="PANTHER" id="PTHR24369">
    <property type="entry name" value="ANTIGEN BSP, PUTATIVE-RELATED"/>
    <property type="match status" value="1"/>
</dbReference>
<gene>
    <name evidence="18" type="primary">Lrtm1</name>
    <name evidence="18" type="ORF">GTO95_0010077</name>
</gene>
<evidence type="ECO:0000256" key="13">
    <source>
        <dbReference type="SAM" id="MobiDB-lite"/>
    </source>
</evidence>
<dbReference type="InterPro" id="IPR001611">
    <property type="entry name" value="Leu-rich_rpt"/>
</dbReference>
<evidence type="ECO:0000256" key="11">
    <source>
        <dbReference type="ARBA" id="ARBA00023157"/>
    </source>
</evidence>
<keyword evidence="9" id="KW-0406">Ion transport</keyword>
<evidence type="ECO:0000256" key="1">
    <source>
        <dbReference type="ARBA" id="ARBA00004162"/>
    </source>
</evidence>
<dbReference type="SUPFAM" id="SSF52058">
    <property type="entry name" value="L domain-like"/>
    <property type="match status" value="1"/>
</dbReference>
<proteinExistence type="predicted"/>
<feature type="non-terminal residue" evidence="18">
    <location>
        <position position="1"/>
    </location>
</feature>
<comment type="subcellular location">
    <subcellularLocation>
        <location evidence="1">Cell membrane</location>
        <topology evidence="1">Single-pass membrane protein</topology>
    </subcellularLocation>
</comment>
<feature type="signal peptide" evidence="15">
    <location>
        <begin position="1"/>
        <end position="26"/>
    </location>
</feature>
<evidence type="ECO:0000256" key="10">
    <source>
        <dbReference type="ARBA" id="ARBA00023136"/>
    </source>
</evidence>
<keyword evidence="5 14" id="KW-0812">Transmembrane</keyword>
<evidence type="ECO:0000256" key="9">
    <source>
        <dbReference type="ARBA" id="ARBA00023065"/>
    </source>
</evidence>
<dbReference type="EMBL" id="JAAWVO010021131">
    <property type="protein sequence ID" value="MBN3315449.1"/>
    <property type="molecule type" value="Genomic_DNA"/>
</dbReference>
<keyword evidence="7" id="KW-0677">Repeat</keyword>
<name>A0A8J7NKI2_ATRSP</name>
<evidence type="ECO:0000256" key="4">
    <source>
        <dbReference type="ARBA" id="ARBA00022614"/>
    </source>
</evidence>
<reference evidence="18" key="1">
    <citation type="journal article" date="2021" name="Cell">
        <title>Tracing the genetic footprints of vertebrate landing in non-teleost ray-finned fishes.</title>
        <authorList>
            <person name="Bi X."/>
            <person name="Wang K."/>
            <person name="Yang L."/>
            <person name="Pan H."/>
            <person name="Jiang H."/>
            <person name="Wei Q."/>
            <person name="Fang M."/>
            <person name="Yu H."/>
            <person name="Zhu C."/>
            <person name="Cai Y."/>
            <person name="He Y."/>
            <person name="Gan X."/>
            <person name="Zeng H."/>
            <person name="Yu D."/>
            <person name="Zhu Y."/>
            <person name="Jiang H."/>
            <person name="Qiu Q."/>
            <person name="Yang H."/>
            <person name="Zhang Y.E."/>
            <person name="Wang W."/>
            <person name="Zhu M."/>
            <person name="He S."/>
            <person name="Zhang G."/>
        </authorList>
    </citation>
    <scope>NUCLEOTIDE SEQUENCE</scope>
    <source>
        <strain evidence="18">Allg_001</strain>
    </source>
</reference>
<dbReference type="FunFam" id="3.80.10.10:FF:000015">
    <property type="entry name" value="Leucine rich repeat containing 38"/>
    <property type="match status" value="1"/>
</dbReference>
<evidence type="ECO:0000259" key="17">
    <source>
        <dbReference type="SMART" id="SM00082"/>
    </source>
</evidence>